<keyword evidence="6" id="KW-0106">Calcium</keyword>
<feature type="transmembrane region" description="Helical" evidence="11">
    <location>
        <begin position="1616"/>
        <end position="1642"/>
    </location>
</feature>
<feature type="compositionally biased region" description="Low complexity" evidence="10">
    <location>
        <begin position="13"/>
        <end position="22"/>
    </location>
</feature>
<keyword evidence="11" id="KW-1133">Transmembrane helix</keyword>
<protein>
    <recommendedName>
        <fullName evidence="14">Ion transport domain-containing protein</fullName>
    </recommendedName>
</protein>
<evidence type="ECO:0000256" key="8">
    <source>
        <dbReference type="ARBA" id="ARBA00023303"/>
    </source>
</evidence>
<evidence type="ECO:0000256" key="9">
    <source>
        <dbReference type="PROSITE-ProRule" id="PRU00023"/>
    </source>
</evidence>
<dbReference type="PANTHER" id="PTHR10582:SF2">
    <property type="entry name" value="INACTIVE"/>
    <property type="match status" value="1"/>
</dbReference>
<dbReference type="GO" id="GO:0005886">
    <property type="term" value="C:plasma membrane"/>
    <property type="evidence" value="ECO:0007669"/>
    <property type="project" value="UniProtKB-SubCell"/>
</dbReference>
<keyword evidence="7" id="KW-0406">Ion transport</keyword>
<feature type="repeat" description="ANK" evidence="9">
    <location>
        <begin position="315"/>
        <end position="337"/>
    </location>
</feature>
<evidence type="ECO:0000313" key="13">
    <source>
        <dbReference type="Proteomes" id="UP000650467"/>
    </source>
</evidence>
<dbReference type="Proteomes" id="UP000650467">
    <property type="component" value="Unassembled WGS sequence"/>
</dbReference>
<feature type="region of interest" description="Disordered" evidence="10">
    <location>
        <begin position="739"/>
        <end position="784"/>
    </location>
</feature>
<feature type="compositionally biased region" description="Low complexity" evidence="10">
    <location>
        <begin position="100"/>
        <end position="113"/>
    </location>
</feature>
<sequence>MLATLHPEGGEGLAAAGRGSAGVPSPAQLGTTSDGGAQWPSLAEAGAGAGPADTGLAGSRQRADLLQGSARRSSGPVAAPAAAAAGSAAATAGPAGAAAAAAAGPSGSRPASRNTSGGSGMGGPGAPARRLTPPQPIQVGGEAGAGPGAEAGAADGPVAAPPAARRSNAGSANGVAAKVTAADSFASLEAGAGGRGDIAAAASDAEGSDAGAGTGAGAGANHPHPHQGAAALQAMVLSPSTSDDMELDAMLMDPGFIKCREEDPSFTLLHWVAMLGHDILEGALRAGKEPQARFTRLARLLIQHRKHEVFVTDMYGCTPLQLAAAIGNRDMVEALLQPYQLQAYGRRVLDAAAHGSDYVNHQDSQMNFSALHGAVSHSEHAVVVLLLKHGANPQVLDVTRKSVFKVAPSLVSLQELLRLMVHHYEEVPMSVIVQLMAEVMEQQLKEPQGGGGGGGGGQQAAAKPAAAAAPAAKTSSGAAPGAAAGTGATTSGAAKDSGPASPGPGREGKGQGQESKDPKNRVKGNWLRAAKAAGFLDKVAAKAAAPSQQRFNFLAIAGEMVGAVQSADIGATIRRFFSRLYEKAKYDTIVDYVIAAIEGNHYKLTEIMIDLVCNQCPEVLKSPQWQATMEPLVSSFPTLFHRLLSKLQASCRGGAGRGGAGRRGAARGGAGRRGAAWGRGDMKDSDVRGFVHCLRPEGFRTTGRGGGADGGGGGVDMRGAHHAMATAMTAITAISHGLTPHGNATRPRPAPWSLGSTRWGAAGGGGGGGGGGDEPPPTTGGAAGRMKSIFAGRSVTAGPGPGPAASKALSMFAPRGVGAAALAPSPLPHTPAGAPRSLAAAAVRMSHDGGTVPADRAAALAQAAVKAAGGGGHWLKIGGGRGGAGGGGGGRKSGAADRVKLLIYQQLVEGLKRVSYRVIKIFFENADESLLNDMAQFPIFADFVGLVADRQTEQAFDESDSSRKLLMELLRIAGGAAAAPGAAEPLPLIPSGQQPSVLLPPGAFFKLQSVDMRGLATRLSGRFAHFGLRRVQPADAPVPLLPGPGSGGAGSGGGRGGDAGSNPASARQVVVSSGAGGNGGSGGNHALVKDGAAAGGGGSGGAAAYDGKEGGGAASAGGGRLDLAKVRADLDLQTLDVERVLWAAVRAGKAYNVEAAVTSIINWVDTNSKDKKAVFLTGISSDLIKELAIRFPTSCATLLNVVSRDVMERLDTLQVSARLVYGRDHLVKASHVRNPFTWRKHELARLQAIRGYDEYVVDALVDYGVPFECVYKAAVELGSTVEEFAALIEKDFSGSDLRQLISNGIRLAKIRHYIHMCEQPPPAGVPSDFSEKLEVPMSALIRDMLKVKLSPRIVDVILREGKMFETTKYNNFRPGRPLRIQYPQPLFEPVYTHHFVQLLLINWRKGVKDNKGGYSMEPWAKKFIDTVFEPNDPLYTKLKSAYDNKLTDTQVYIQADTAPGEDGGSAEGDHRAAELAKSVEAAEVEAEQRERTSQLRRLLNVFVSHPLLIHRYPVYLVAQLMLWGWANGRIRFQRAKEAWRRWRARKIGRPLLSRAKRARTGTLDGAVLAFPILNFVDLGAGDILTALADSDAPAAWFQYAVVKALYTLHWDMFGRFMILLTAACQLLFAGTFCAFFMLVLVYRNSTDDDALDGTALRRRPDVSATLIASAVLSASMLLERAMELHVPSVRTWVRFGRHLELVCHAMVWAVVGLVYAGAAPSLVPALSGLAMLVFVLRLTLFGLVTEKLSTAVLALLEILADSRYFFLLIAAVYSGFVLAVAGLRAQAGADAEAYASQLFTTLLGDFQSSVITDERDVWRFPDMSVLLLSLYAILMMIVFMNLLIATMNDTYDRVKEFREVEVMRLRAHMMVYVKDFMKRSRRMQALDGDVLHLLLRPEEVKSGRWLSQAAGDPQEFGAWAGRISYMRSTIVREVECVVRATSERNGEAIAELQVKLDRLTSVLEKMKN</sequence>
<dbReference type="GO" id="GO:0098703">
    <property type="term" value="P:calcium ion import across plasma membrane"/>
    <property type="evidence" value="ECO:0007669"/>
    <property type="project" value="TreeGrafter"/>
</dbReference>
<dbReference type="GO" id="GO:0005216">
    <property type="term" value="F:monoatomic ion channel activity"/>
    <property type="evidence" value="ECO:0007669"/>
    <property type="project" value="InterPro"/>
</dbReference>
<feature type="region of interest" description="Disordered" evidence="10">
    <location>
        <begin position="205"/>
        <end position="229"/>
    </location>
</feature>
<evidence type="ECO:0000256" key="6">
    <source>
        <dbReference type="ARBA" id="ARBA00022837"/>
    </source>
</evidence>
<feature type="compositionally biased region" description="Gly residues" evidence="10">
    <location>
        <begin position="761"/>
        <end position="773"/>
    </location>
</feature>
<feature type="transmembrane region" description="Helical" evidence="11">
    <location>
        <begin position="1825"/>
        <end position="1845"/>
    </location>
</feature>
<evidence type="ECO:0000256" key="10">
    <source>
        <dbReference type="SAM" id="MobiDB-lite"/>
    </source>
</evidence>
<evidence type="ECO:0000313" key="12">
    <source>
        <dbReference type="EMBL" id="KAG2441796.1"/>
    </source>
</evidence>
<keyword evidence="5" id="KW-0677">Repeat</keyword>
<feature type="transmembrane region" description="Helical" evidence="11">
    <location>
        <begin position="1764"/>
        <end position="1783"/>
    </location>
</feature>
<evidence type="ECO:0000256" key="5">
    <source>
        <dbReference type="ARBA" id="ARBA00022737"/>
    </source>
</evidence>
<evidence type="ECO:0000256" key="4">
    <source>
        <dbReference type="ARBA" id="ARBA00022568"/>
    </source>
</evidence>
<dbReference type="Gene3D" id="1.25.40.20">
    <property type="entry name" value="Ankyrin repeat-containing domain"/>
    <property type="match status" value="2"/>
</dbReference>
<organism evidence="12 13">
    <name type="scientific">Chlamydomonas incerta</name>
    <dbReference type="NCBI Taxonomy" id="51695"/>
    <lineage>
        <taxon>Eukaryota</taxon>
        <taxon>Viridiplantae</taxon>
        <taxon>Chlorophyta</taxon>
        <taxon>core chlorophytes</taxon>
        <taxon>Chlorophyceae</taxon>
        <taxon>CS clade</taxon>
        <taxon>Chlamydomonadales</taxon>
        <taxon>Chlamydomonadaceae</taxon>
        <taxon>Chlamydomonas</taxon>
    </lineage>
</organism>
<dbReference type="EMBL" id="JAEHOC010000005">
    <property type="protein sequence ID" value="KAG2441796.1"/>
    <property type="molecule type" value="Genomic_DNA"/>
</dbReference>
<keyword evidence="8" id="KW-0407">Ion channel</keyword>
<dbReference type="InterPro" id="IPR024862">
    <property type="entry name" value="TRPV"/>
</dbReference>
<keyword evidence="13" id="KW-1185">Reference proteome</keyword>
<evidence type="ECO:0000256" key="7">
    <source>
        <dbReference type="ARBA" id="ARBA00023065"/>
    </source>
</evidence>
<feature type="region of interest" description="Disordered" evidence="10">
    <location>
        <begin position="1034"/>
        <end position="1066"/>
    </location>
</feature>
<keyword evidence="9" id="KW-0040">ANK repeat</keyword>
<keyword evidence="2" id="KW-0813">Transport</keyword>
<evidence type="ECO:0000256" key="1">
    <source>
        <dbReference type="ARBA" id="ARBA00004651"/>
    </source>
</evidence>
<feature type="repeat" description="ANK" evidence="9">
    <location>
        <begin position="366"/>
        <end position="398"/>
    </location>
</feature>
<dbReference type="PROSITE" id="PS50297">
    <property type="entry name" value="ANK_REP_REGION"/>
    <property type="match status" value="2"/>
</dbReference>
<dbReference type="InterPro" id="IPR002110">
    <property type="entry name" value="Ankyrin_rpt"/>
</dbReference>
<accession>A0A835TCZ5</accession>
<feature type="region of interest" description="Disordered" evidence="10">
    <location>
        <begin position="445"/>
        <end position="522"/>
    </location>
</feature>
<feature type="compositionally biased region" description="Low complexity" evidence="10">
    <location>
        <begin position="459"/>
        <end position="495"/>
    </location>
</feature>
<keyword evidence="11" id="KW-0812">Transmembrane</keyword>
<feature type="compositionally biased region" description="Low complexity" evidence="10">
    <location>
        <begin position="150"/>
        <end position="169"/>
    </location>
</feature>
<evidence type="ECO:0000256" key="3">
    <source>
        <dbReference type="ARBA" id="ARBA00022475"/>
    </source>
</evidence>
<comment type="subcellular location">
    <subcellularLocation>
        <location evidence="1">Cell membrane</location>
        <topology evidence="1">Multi-pass membrane protein</topology>
    </subcellularLocation>
</comment>
<keyword evidence="3" id="KW-1003">Cell membrane</keyword>
<reference evidence="12" key="1">
    <citation type="journal article" date="2020" name="bioRxiv">
        <title>Comparative genomics of Chlamydomonas.</title>
        <authorList>
            <person name="Craig R.J."/>
            <person name="Hasan A.R."/>
            <person name="Ness R.W."/>
            <person name="Keightley P.D."/>
        </authorList>
    </citation>
    <scope>NUCLEOTIDE SEQUENCE</scope>
    <source>
        <strain evidence="12">SAG 7.73</strain>
    </source>
</reference>
<dbReference type="SMART" id="SM00248">
    <property type="entry name" value="ANK"/>
    <property type="match status" value="3"/>
</dbReference>
<proteinExistence type="predicted"/>
<feature type="transmembrane region" description="Helical" evidence="11">
    <location>
        <begin position="1699"/>
        <end position="1719"/>
    </location>
</feature>
<feature type="region of interest" description="Disordered" evidence="10">
    <location>
        <begin position="100"/>
        <end position="169"/>
    </location>
</feature>
<keyword evidence="4" id="KW-0109">Calcium transport</keyword>
<comment type="caution">
    <text evidence="12">The sequence shown here is derived from an EMBL/GenBank/DDBJ whole genome shotgun (WGS) entry which is preliminary data.</text>
</comment>
<evidence type="ECO:0000256" key="2">
    <source>
        <dbReference type="ARBA" id="ARBA00022448"/>
    </source>
</evidence>
<evidence type="ECO:0000256" key="11">
    <source>
        <dbReference type="SAM" id="Phobius"/>
    </source>
</evidence>
<feature type="region of interest" description="Disordered" evidence="10">
    <location>
        <begin position="652"/>
        <end position="681"/>
    </location>
</feature>
<keyword evidence="11" id="KW-0472">Membrane</keyword>
<dbReference type="PROSITE" id="PS50088">
    <property type="entry name" value="ANK_REPEAT"/>
    <property type="match status" value="2"/>
</dbReference>
<feature type="region of interest" description="Disordered" evidence="10">
    <location>
        <begin position="1"/>
        <end position="62"/>
    </location>
</feature>
<feature type="compositionally biased region" description="Gly residues" evidence="10">
    <location>
        <begin position="653"/>
        <end position="672"/>
    </location>
</feature>
<feature type="transmembrane region" description="Helical" evidence="11">
    <location>
        <begin position="1512"/>
        <end position="1532"/>
    </location>
</feature>
<evidence type="ECO:0008006" key="14">
    <source>
        <dbReference type="Google" id="ProtNLM"/>
    </source>
</evidence>
<dbReference type="OrthoDB" id="528648at2759"/>
<feature type="compositionally biased region" description="Gly residues" evidence="10">
    <location>
        <begin position="1044"/>
        <end position="1059"/>
    </location>
</feature>
<dbReference type="SUPFAM" id="SSF48403">
    <property type="entry name" value="Ankyrin repeat"/>
    <property type="match status" value="1"/>
</dbReference>
<dbReference type="InterPro" id="IPR036770">
    <property type="entry name" value="Ankyrin_rpt-contain_sf"/>
</dbReference>
<name>A0A835TCZ5_CHLIN</name>
<feature type="compositionally biased region" description="Basic and acidic residues" evidence="10">
    <location>
        <begin position="506"/>
        <end position="520"/>
    </location>
</feature>
<feature type="transmembrane region" description="Helical" evidence="11">
    <location>
        <begin position="1725"/>
        <end position="1744"/>
    </location>
</feature>
<feature type="compositionally biased region" description="Gly residues" evidence="10">
    <location>
        <begin position="448"/>
        <end position="458"/>
    </location>
</feature>
<feature type="compositionally biased region" description="Low complexity" evidence="10">
    <location>
        <begin position="219"/>
        <end position="229"/>
    </location>
</feature>
<dbReference type="PANTHER" id="PTHR10582">
    <property type="entry name" value="TRANSIENT RECEPTOR POTENTIAL ION CHANNEL PROTEIN"/>
    <property type="match status" value="1"/>
</dbReference>
<dbReference type="Pfam" id="PF12796">
    <property type="entry name" value="Ank_2"/>
    <property type="match status" value="1"/>
</dbReference>
<gene>
    <name evidence="12" type="ORF">HXX76_003407</name>
</gene>